<keyword evidence="2" id="KW-1185">Reference proteome</keyword>
<evidence type="ECO:0008006" key="3">
    <source>
        <dbReference type="Google" id="ProtNLM"/>
    </source>
</evidence>
<protein>
    <recommendedName>
        <fullName evidence="3">DNA-damage-inducible protein D</fullName>
    </recommendedName>
</protein>
<name>A0ABP9G658_9ACTN</name>
<dbReference type="EMBL" id="BAABIK010000002">
    <property type="protein sequence ID" value="GAA4929117.1"/>
    <property type="molecule type" value="Genomic_DNA"/>
</dbReference>
<accession>A0ABP9G658</accession>
<evidence type="ECO:0000313" key="1">
    <source>
        <dbReference type="EMBL" id="GAA4929117.1"/>
    </source>
</evidence>
<organism evidence="1 2">
    <name type="scientific">Streptomonospora halophila</name>
    <dbReference type="NCBI Taxonomy" id="427369"/>
    <lineage>
        <taxon>Bacteria</taxon>
        <taxon>Bacillati</taxon>
        <taxon>Actinomycetota</taxon>
        <taxon>Actinomycetes</taxon>
        <taxon>Streptosporangiales</taxon>
        <taxon>Nocardiopsidaceae</taxon>
        <taxon>Streptomonospora</taxon>
    </lineage>
</organism>
<dbReference type="Proteomes" id="UP001499993">
    <property type="component" value="Unassembled WGS sequence"/>
</dbReference>
<reference evidence="2" key="1">
    <citation type="journal article" date="2019" name="Int. J. Syst. Evol. Microbiol.">
        <title>The Global Catalogue of Microorganisms (GCM) 10K type strain sequencing project: providing services to taxonomists for standard genome sequencing and annotation.</title>
        <authorList>
            <consortium name="The Broad Institute Genomics Platform"/>
            <consortium name="The Broad Institute Genome Sequencing Center for Infectious Disease"/>
            <person name="Wu L."/>
            <person name="Ma J."/>
        </authorList>
    </citation>
    <scope>NUCLEOTIDE SEQUENCE [LARGE SCALE GENOMIC DNA]</scope>
    <source>
        <strain evidence="2">JCM 18123</strain>
    </source>
</reference>
<proteinExistence type="predicted"/>
<comment type="caution">
    <text evidence="1">The sequence shown here is derived from an EMBL/GenBank/DDBJ whole genome shotgun (WGS) entry which is preliminary data.</text>
</comment>
<gene>
    <name evidence="1" type="ORF">GCM10023224_05700</name>
</gene>
<evidence type="ECO:0000313" key="2">
    <source>
        <dbReference type="Proteomes" id="UP001499993"/>
    </source>
</evidence>
<dbReference type="RefSeq" id="WP_345555347.1">
    <property type="nucleotide sequence ID" value="NZ_BAABIK010000002.1"/>
</dbReference>
<sequence>MSEIQTAPGASPFDAVRHVDSEGREYWSARELMAHFGYARWSDVRDGIARARAAITNSLGETAAQDHIEADLHMIRAGKGAHRQVDDFRLTRYGAYIWAMNGDPRKAEIAAAQTYFAVKTREAELEPAKNGDDLDVLQGMIDRLREDRQRIVAVEGRQDTTEARVAAIEGRHDWFTALGYAKLHGHPTDRTHLSRVGAKATRIMREEGQEPSKRQDATFGAVNLYPADVLERAFAEVAP</sequence>